<evidence type="ECO:0000313" key="2">
    <source>
        <dbReference type="Proteomes" id="UP001165090"/>
    </source>
</evidence>
<organism evidence="1 2">
    <name type="scientific">Volvox africanus</name>
    <dbReference type="NCBI Taxonomy" id="51714"/>
    <lineage>
        <taxon>Eukaryota</taxon>
        <taxon>Viridiplantae</taxon>
        <taxon>Chlorophyta</taxon>
        <taxon>core chlorophytes</taxon>
        <taxon>Chlorophyceae</taxon>
        <taxon>CS clade</taxon>
        <taxon>Chlamydomonadales</taxon>
        <taxon>Volvocaceae</taxon>
        <taxon>Volvox</taxon>
    </lineage>
</organism>
<evidence type="ECO:0000313" key="1">
    <source>
        <dbReference type="EMBL" id="GLI70179.1"/>
    </source>
</evidence>
<evidence type="ECO:0008006" key="3">
    <source>
        <dbReference type="Google" id="ProtNLM"/>
    </source>
</evidence>
<dbReference type="CDD" id="cd09272">
    <property type="entry name" value="RNase_HI_RT_Ty1"/>
    <property type="match status" value="1"/>
</dbReference>
<dbReference type="EMBL" id="BSDZ01000091">
    <property type="protein sequence ID" value="GLI70179.1"/>
    <property type="molecule type" value="Genomic_DNA"/>
</dbReference>
<feature type="non-terminal residue" evidence="1">
    <location>
        <position position="1"/>
    </location>
</feature>
<dbReference type="PANTHER" id="PTHR11439">
    <property type="entry name" value="GAG-POL-RELATED RETROTRANSPOSON"/>
    <property type="match status" value="1"/>
</dbReference>
<reference evidence="1 2" key="1">
    <citation type="journal article" date="2023" name="IScience">
        <title>Expanded male sex-determining region conserved during the evolution of homothallism in the green alga Volvox.</title>
        <authorList>
            <person name="Yamamoto K."/>
            <person name="Matsuzaki R."/>
            <person name="Mahakham W."/>
            <person name="Heman W."/>
            <person name="Sekimoto H."/>
            <person name="Kawachi M."/>
            <person name="Minakuchi Y."/>
            <person name="Toyoda A."/>
            <person name="Nozaki H."/>
        </authorList>
    </citation>
    <scope>NUCLEOTIDE SEQUENCE [LARGE SCALE GENOMIC DNA]</scope>
    <source>
        <strain evidence="1 2">NIES-4468</strain>
    </source>
</reference>
<accession>A0ABQ5SKJ5</accession>
<dbReference type="Proteomes" id="UP001165090">
    <property type="component" value="Unassembled WGS sequence"/>
</dbReference>
<proteinExistence type="predicted"/>
<protein>
    <recommendedName>
        <fullName evidence="3">Reverse transcriptase Ty1/copia-type domain-containing protein</fullName>
    </recommendedName>
</protein>
<keyword evidence="2" id="KW-1185">Reference proteome</keyword>
<name>A0ABQ5SKJ5_9CHLO</name>
<sequence>PDLGFALSMLSRFMAKPTKPAMGMAKGVLRYVAGTRNLGLQFRREGKEIIDGYCDSDWAGDTNSRRSTTGYVFRVNGTAISWSSQLQCTVAASSVEAEWARPFPAPSGKSFG</sequence>
<gene>
    <name evidence="1" type="ORF">VaNZ11_014807</name>
</gene>
<comment type="caution">
    <text evidence="1">The sequence shown here is derived from an EMBL/GenBank/DDBJ whole genome shotgun (WGS) entry which is preliminary data.</text>
</comment>